<dbReference type="Gene3D" id="3.50.50.60">
    <property type="entry name" value="FAD/NAD(P)-binding domain"/>
    <property type="match status" value="1"/>
</dbReference>
<reference evidence="3 4" key="1">
    <citation type="submission" date="2023-07" db="EMBL/GenBank/DDBJ databases">
        <title>Comparative genomics of wheat-associated soil bacteria to identify genetic determinants of phenazine resistance.</title>
        <authorList>
            <person name="Mouncey N."/>
        </authorList>
    </citation>
    <scope>NUCLEOTIDE SEQUENCE [LARGE SCALE GENOMIC DNA]</scope>
    <source>
        <strain evidence="3 4">V3I3</strain>
    </source>
</reference>
<dbReference type="RefSeq" id="WP_307040088.1">
    <property type="nucleotide sequence ID" value="NZ_JAUSYY010000001.1"/>
</dbReference>
<sequence>MTTTQSTRVVVIGGGILGASTAAHLARGGAQVTLVTAGSLADGASGRSIAWLNSSGDRSAEYHYLRLLALDRYRTWSVRHPESQAYLRFDGALKWAGTEESFAETFGFERACGYDAVWVDRADVAEVAPDVNPEAVADEGAIFNPGEGWVSLPDLIAALVDEAVADGARIIEDAGDAHVDMQDGAVTGVILGDGARVPADQVVLATGPAVPAHLAALGVTVPDATPVAFVLFTDPVDIEVTTVLNTPRVAVRPTPDGRLVLDADWAEKSIVVGDDGSISVPEESVQGLLDEASKVLAGNPRLTAQRIGAGLKPIPGDGEPVVGAVPSIAGLYTLFTHSGATLGLVLGELLAEEILTGSPSPVTRAFRLDRFQVDAAPEDVPTGAWAPVPQR</sequence>
<dbReference type="Pfam" id="PF01266">
    <property type="entry name" value="DAO"/>
    <property type="match status" value="1"/>
</dbReference>
<evidence type="ECO:0000313" key="4">
    <source>
        <dbReference type="Proteomes" id="UP001239083"/>
    </source>
</evidence>
<name>A0ABU0R725_9MICO</name>
<dbReference type="PANTHER" id="PTHR13847:SF289">
    <property type="entry name" value="GLYCINE OXIDASE"/>
    <property type="match status" value="1"/>
</dbReference>
<dbReference type="EMBL" id="JAUSYY010000001">
    <property type="protein sequence ID" value="MDQ0893562.1"/>
    <property type="molecule type" value="Genomic_DNA"/>
</dbReference>
<proteinExistence type="predicted"/>
<dbReference type="Proteomes" id="UP001239083">
    <property type="component" value="Unassembled WGS sequence"/>
</dbReference>
<evidence type="ECO:0000259" key="2">
    <source>
        <dbReference type="Pfam" id="PF01266"/>
    </source>
</evidence>
<dbReference type="Gene3D" id="3.30.9.10">
    <property type="entry name" value="D-Amino Acid Oxidase, subunit A, domain 2"/>
    <property type="match status" value="1"/>
</dbReference>
<organism evidence="3 4">
    <name type="scientific">Agromyces ramosus</name>
    <dbReference type="NCBI Taxonomy" id="33879"/>
    <lineage>
        <taxon>Bacteria</taxon>
        <taxon>Bacillati</taxon>
        <taxon>Actinomycetota</taxon>
        <taxon>Actinomycetes</taxon>
        <taxon>Micrococcales</taxon>
        <taxon>Microbacteriaceae</taxon>
        <taxon>Agromyces</taxon>
    </lineage>
</organism>
<accession>A0ABU0R725</accession>
<dbReference type="InterPro" id="IPR006076">
    <property type="entry name" value="FAD-dep_OxRdtase"/>
</dbReference>
<keyword evidence="4" id="KW-1185">Reference proteome</keyword>
<protein>
    <submittedName>
        <fullName evidence="3">Glycine/D-amino acid oxidase-like deaminating enzyme</fullName>
    </submittedName>
</protein>
<evidence type="ECO:0000313" key="3">
    <source>
        <dbReference type="EMBL" id="MDQ0893562.1"/>
    </source>
</evidence>
<dbReference type="SUPFAM" id="SSF51905">
    <property type="entry name" value="FAD/NAD(P)-binding domain"/>
    <property type="match status" value="1"/>
</dbReference>
<gene>
    <name evidence="3" type="ORF">QFZ26_001117</name>
</gene>
<feature type="domain" description="FAD dependent oxidoreductase" evidence="2">
    <location>
        <begin position="8"/>
        <end position="352"/>
    </location>
</feature>
<comment type="caution">
    <text evidence="3">The sequence shown here is derived from an EMBL/GenBank/DDBJ whole genome shotgun (WGS) entry which is preliminary data.</text>
</comment>
<dbReference type="PANTHER" id="PTHR13847">
    <property type="entry name" value="SARCOSINE DEHYDROGENASE-RELATED"/>
    <property type="match status" value="1"/>
</dbReference>
<keyword evidence="1" id="KW-0560">Oxidoreductase</keyword>
<evidence type="ECO:0000256" key="1">
    <source>
        <dbReference type="ARBA" id="ARBA00023002"/>
    </source>
</evidence>
<dbReference type="InterPro" id="IPR036188">
    <property type="entry name" value="FAD/NAD-bd_sf"/>
</dbReference>